<dbReference type="InterPro" id="IPR036890">
    <property type="entry name" value="HATPase_C_sf"/>
</dbReference>
<feature type="region of interest" description="Disordered" evidence="1">
    <location>
        <begin position="1"/>
        <end position="21"/>
    </location>
</feature>
<protein>
    <recommendedName>
        <fullName evidence="4">ATP-binding protein</fullName>
    </recommendedName>
</protein>
<gene>
    <name evidence="2" type="ORF">QF035_011234</name>
</gene>
<organism evidence="2 3">
    <name type="scientific">Streptomyces umbrinus</name>
    <dbReference type="NCBI Taxonomy" id="67370"/>
    <lineage>
        <taxon>Bacteria</taxon>
        <taxon>Bacillati</taxon>
        <taxon>Actinomycetota</taxon>
        <taxon>Actinomycetes</taxon>
        <taxon>Kitasatosporales</taxon>
        <taxon>Streptomycetaceae</taxon>
        <taxon>Streptomyces</taxon>
        <taxon>Streptomyces phaeochromogenes group</taxon>
    </lineage>
</organism>
<name>A0ABU0TCM6_9ACTN</name>
<evidence type="ECO:0000256" key="1">
    <source>
        <dbReference type="SAM" id="MobiDB-lite"/>
    </source>
</evidence>
<reference evidence="2 3" key="1">
    <citation type="submission" date="2023-07" db="EMBL/GenBank/DDBJ databases">
        <title>Comparative genomics of wheat-associated soil bacteria to identify genetic determinants of phenazine resistance.</title>
        <authorList>
            <person name="Mouncey N."/>
        </authorList>
    </citation>
    <scope>NUCLEOTIDE SEQUENCE [LARGE SCALE GENOMIC DNA]</scope>
    <source>
        <strain evidence="2 3">V2I4</strain>
    </source>
</reference>
<dbReference type="EMBL" id="JAUSZI010000003">
    <property type="protein sequence ID" value="MDQ1033565.1"/>
    <property type="molecule type" value="Genomic_DNA"/>
</dbReference>
<accession>A0ABU0TCM6</accession>
<sequence length="707" mass="78276">MPTSACAPATDRRQTTVQPRPEQVRELPYPIAEDYVKDWTSERALVELIANALDEDPDTEVAWSDGVLAIHDQGPGIPRTGLLLGASRKTSQQIGQFGEGKKLAALVLARDPQIGTVQFDTVGYSFTPVLKPSTYLTDVPGLDESHQSLVLHYEYWSTNRQHGTLISVLCSRKVAEEAISRVRYLSNPAYRPPQDHAEIILDGQPGRIFVGGILVSTDTRLAASYDLPLATAKGEQNRDRTIVDGAALETHIRSALAASTDPAVIARFVDRALNGPRLSAAETYFDSVTDFAVRRAFRDHAQTLWNDDEVYHNAAGTVVEDELHLQGRGVTCVTSRLNRHMHGALMRLLGIRPVREAVEHHQRQYPKTQWVKHGDVCAERRRTLDLACAVFRSVFGLDSLGKVRVYREDEASALYCSSGIYQAATDVLGIKESTLDDLDETLRVVFHEGGHRRAAREGNLSSSDRSEGFELAMDTMGGSLLRLLMTSEPHRFPLLDAEAWQHVSLPSGAYLADVSDLHGLRQAQPPITQIRKVKRLEAAPEPRRLLAELSEQRMTAVLEERGLRTAGRAVSTVAWTTSQWRVIVNPNPAGYRRMYGFTCIPDYRKAVALAELLGIHAPVLYLGHIAVEGPLYNVRKGASPANRPWRKPLSTHMPRVISDLRALGGPYAAQADAIEAMSQGRTPYDAEGAWLRPVIELLNAEKQRLNC</sequence>
<evidence type="ECO:0000313" key="2">
    <source>
        <dbReference type="EMBL" id="MDQ1033565.1"/>
    </source>
</evidence>
<proteinExistence type="predicted"/>
<dbReference type="Proteomes" id="UP001230328">
    <property type="component" value="Unassembled WGS sequence"/>
</dbReference>
<dbReference type="SUPFAM" id="SSF55874">
    <property type="entry name" value="ATPase domain of HSP90 chaperone/DNA topoisomerase II/histidine kinase"/>
    <property type="match status" value="1"/>
</dbReference>
<keyword evidence="3" id="KW-1185">Reference proteome</keyword>
<dbReference type="RefSeq" id="WP_307532317.1">
    <property type="nucleotide sequence ID" value="NZ_JAUSZI010000003.1"/>
</dbReference>
<evidence type="ECO:0000313" key="3">
    <source>
        <dbReference type="Proteomes" id="UP001230328"/>
    </source>
</evidence>
<evidence type="ECO:0008006" key="4">
    <source>
        <dbReference type="Google" id="ProtNLM"/>
    </source>
</evidence>
<comment type="caution">
    <text evidence="2">The sequence shown here is derived from an EMBL/GenBank/DDBJ whole genome shotgun (WGS) entry which is preliminary data.</text>
</comment>